<gene>
    <name evidence="3" type="primary">MUM1</name>
    <name evidence="3" type="ORF">N1851_034072</name>
</gene>
<feature type="region of interest" description="Disordered" evidence="1">
    <location>
        <begin position="16"/>
        <end position="63"/>
    </location>
</feature>
<dbReference type="InterPro" id="IPR044822">
    <property type="entry name" value="Myb_DNA-bind_4"/>
</dbReference>
<dbReference type="InterPro" id="IPR035504">
    <property type="entry name" value="MUM1-like_PWWP"/>
</dbReference>
<dbReference type="CDD" id="cd06080">
    <property type="entry name" value="PWWP_MUM1-like"/>
    <property type="match status" value="1"/>
</dbReference>
<evidence type="ECO:0000313" key="4">
    <source>
        <dbReference type="Proteomes" id="UP001174136"/>
    </source>
</evidence>
<reference evidence="3" key="1">
    <citation type="journal article" date="2023" name="Front. Mar. Sci.">
        <title>A new Merluccius polli reference genome to investigate the effects of global change in West African waters.</title>
        <authorList>
            <person name="Mateo J.L."/>
            <person name="Blanco-Fernandez C."/>
            <person name="Garcia-Vazquez E."/>
            <person name="Machado-Schiaffino G."/>
        </authorList>
    </citation>
    <scope>NUCLEOTIDE SEQUENCE</scope>
    <source>
        <strain evidence="3">C29</strain>
        <tissue evidence="3">Fin</tissue>
    </source>
</reference>
<dbReference type="PANTHER" id="PTHR31333:SF6">
    <property type="entry name" value="MUM1 LIKE 1"/>
    <property type="match status" value="1"/>
</dbReference>
<evidence type="ECO:0000313" key="3">
    <source>
        <dbReference type="EMBL" id="KAK0131250.1"/>
    </source>
</evidence>
<keyword evidence="4" id="KW-1185">Reference proteome</keyword>
<dbReference type="Gene3D" id="2.30.30.140">
    <property type="match status" value="1"/>
</dbReference>
<comment type="caution">
    <text evidence="3">The sequence shown here is derived from an EMBL/GenBank/DDBJ whole genome shotgun (WGS) entry which is preliminary data.</text>
</comment>
<accession>A0AA47M094</accession>
<dbReference type="InterPro" id="IPR001005">
    <property type="entry name" value="SANT/Myb"/>
</dbReference>
<dbReference type="Pfam" id="PF20884">
    <property type="entry name" value="MUM1-like_PWWP"/>
    <property type="match status" value="1"/>
</dbReference>
<dbReference type="Pfam" id="PF13837">
    <property type="entry name" value="Myb_DNA-bind_4"/>
    <property type="match status" value="1"/>
</dbReference>
<feature type="compositionally biased region" description="Low complexity" evidence="1">
    <location>
        <begin position="52"/>
        <end position="63"/>
    </location>
</feature>
<feature type="region of interest" description="Disordered" evidence="1">
    <location>
        <begin position="211"/>
        <end position="247"/>
    </location>
</feature>
<dbReference type="SMART" id="SM00717">
    <property type="entry name" value="SANT"/>
    <property type="match status" value="1"/>
</dbReference>
<dbReference type="EMBL" id="JAOPHQ010006556">
    <property type="protein sequence ID" value="KAK0131250.1"/>
    <property type="molecule type" value="Genomic_DNA"/>
</dbReference>
<sequence length="459" mass="52896">MACQFTDHVLESTLKTIKTRGPKRKYASDSSNNDPLAFSVSPLRLKPEEHQSNQQSQSESQLSSDLSIELSLPEVELNNISLEEDEEEDEEDEELPSFLLQISKKPARIKEGEFVWCKFRTYPFWPAVVKSVNHKLKKASIIWIDMPIIDKKRKGLNVPLKNLKPFDCEEANELVRAAKANYEAVIDWSLELINDYVFRIGGPVRRRYPQGESEGLAIPSRQALEEHSQSSTVEESVTEPPDEGSLCSKRLLPDRSVAAHNRANKKLVHFIVSQRMVDQHLLKKSTAWSVKEVQTFLSLVAEERIQRELDGTTLNEKIYQEIAQLMATHGYHRTLQQCRDKMKKMKSCDPWQAAIQKATGRLQVKNYLEDDKQLDQVYNYLKELFKNVTDKSWTFKFMDDVRFTMDVLLPEAIISAIAGVDNISLKKAEEKYLNGRCISDREREEFELTIEQMRPNTVS</sequence>
<organism evidence="3 4">
    <name type="scientific">Merluccius polli</name>
    <name type="common">Benguela hake</name>
    <name type="synonym">Merluccius cadenati</name>
    <dbReference type="NCBI Taxonomy" id="89951"/>
    <lineage>
        <taxon>Eukaryota</taxon>
        <taxon>Metazoa</taxon>
        <taxon>Chordata</taxon>
        <taxon>Craniata</taxon>
        <taxon>Vertebrata</taxon>
        <taxon>Euteleostomi</taxon>
        <taxon>Actinopterygii</taxon>
        <taxon>Neopterygii</taxon>
        <taxon>Teleostei</taxon>
        <taxon>Neoteleostei</taxon>
        <taxon>Acanthomorphata</taxon>
        <taxon>Zeiogadaria</taxon>
        <taxon>Gadariae</taxon>
        <taxon>Gadiformes</taxon>
        <taxon>Gadoidei</taxon>
        <taxon>Merlucciidae</taxon>
        <taxon>Merluccius</taxon>
    </lineage>
</organism>
<dbReference type="Pfam" id="PF20886">
    <property type="entry name" value="PWP3A-B_C"/>
    <property type="match status" value="2"/>
</dbReference>
<feature type="domain" description="Myb-like" evidence="2">
    <location>
        <begin position="284"/>
        <end position="348"/>
    </location>
</feature>
<evidence type="ECO:0000259" key="2">
    <source>
        <dbReference type="SMART" id="SM00717"/>
    </source>
</evidence>
<dbReference type="Proteomes" id="UP001174136">
    <property type="component" value="Unassembled WGS sequence"/>
</dbReference>
<dbReference type="AlphaFoldDB" id="A0AA47M094"/>
<evidence type="ECO:0000256" key="1">
    <source>
        <dbReference type="SAM" id="MobiDB-lite"/>
    </source>
</evidence>
<dbReference type="PANTHER" id="PTHR31333">
    <property type="entry name" value="PWWP DOMAIN-CONTAINING DNA REPAIR FACTOR 3 FAMILY MEMBER"/>
    <property type="match status" value="1"/>
</dbReference>
<dbReference type="InterPro" id="IPR048795">
    <property type="entry name" value="PWP3A_3B_4_C"/>
</dbReference>
<dbReference type="SUPFAM" id="SSF63748">
    <property type="entry name" value="Tudor/PWWP/MBT"/>
    <property type="match status" value="1"/>
</dbReference>
<name>A0AA47M094_MERPO</name>
<dbReference type="Gene3D" id="1.10.10.60">
    <property type="entry name" value="Homeodomain-like"/>
    <property type="match status" value="1"/>
</dbReference>
<protein>
    <submittedName>
        <fullName evidence="3">PWWP domain-containing protein MUM1</fullName>
    </submittedName>
</protein>
<dbReference type="InterPro" id="IPR040263">
    <property type="entry name" value="PWP3A_3B_4"/>
</dbReference>
<proteinExistence type="predicted"/>